<evidence type="ECO:0000313" key="2">
    <source>
        <dbReference type="EMBL" id="SDS85525.1"/>
    </source>
</evidence>
<name>A0A1H1VLG3_9CORY</name>
<dbReference type="Proteomes" id="UP000182237">
    <property type="component" value="Chromosome I"/>
</dbReference>
<accession>A0A1H1VLG3</accession>
<gene>
    <name evidence="1" type="ORF">SAMN04488539_0004</name>
    <name evidence="2" type="ORF">SAMN04488539_2539</name>
</gene>
<evidence type="ECO:0000313" key="3">
    <source>
        <dbReference type="Proteomes" id="UP000182237"/>
    </source>
</evidence>
<dbReference type="EMBL" id="LT629765">
    <property type="protein sequence ID" value="SDS85525.1"/>
    <property type="molecule type" value="Genomic_DNA"/>
</dbReference>
<organism evidence="2 3">
    <name type="scientific">Corynebacterium timonense</name>
    <dbReference type="NCBI Taxonomy" id="441500"/>
    <lineage>
        <taxon>Bacteria</taxon>
        <taxon>Bacillati</taxon>
        <taxon>Actinomycetota</taxon>
        <taxon>Actinomycetes</taxon>
        <taxon>Mycobacteriales</taxon>
        <taxon>Corynebacteriaceae</taxon>
        <taxon>Corynebacterium</taxon>
    </lineage>
</organism>
<keyword evidence="3" id="KW-1185">Reference proteome</keyword>
<evidence type="ECO:0000313" key="1">
    <source>
        <dbReference type="EMBL" id="SDR68070.1"/>
    </source>
</evidence>
<reference evidence="2 3" key="1">
    <citation type="submission" date="2016-10" db="EMBL/GenBank/DDBJ databases">
        <authorList>
            <person name="de Groot N.N."/>
        </authorList>
    </citation>
    <scope>NUCLEOTIDE SEQUENCE [LARGE SCALE GENOMIC DNA]</scope>
    <source>
        <strain evidence="2 3">DSM 45434</strain>
    </source>
</reference>
<sequence length="265" mass="30024">MYLYTRYRRKAVLTGPAALRLMGVKTLSWVDSIDLVLEGTTRAKSRALWPQGVVYRSGMLTPQHVRERGSVMMTSLAMALFDTYRYYGRAEALVAVESALQINGVEKDELLRWVAVLPRAKTIKEFRELVEYASPLSESPLETQARDNILVAEIPGLVKLEQQVPFRYVTSWGEPKVGRHDMVINDVIAVGADGKCKWADDWKGVTREERERERWAMHGDKVLIRASWEDVSNGDLVRWVREAIALTQGQNQVEGRTLLAMSTSA</sequence>
<dbReference type="RefSeq" id="WP_019195193.1">
    <property type="nucleotide sequence ID" value="NZ_LT629765.1"/>
</dbReference>
<protein>
    <recommendedName>
        <fullName evidence="4">DUF559 domain-containing protein</fullName>
    </recommendedName>
</protein>
<dbReference type="AlphaFoldDB" id="A0A1H1VLG3"/>
<dbReference type="EMBL" id="LT629765">
    <property type="protein sequence ID" value="SDR68070.1"/>
    <property type="molecule type" value="Genomic_DNA"/>
</dbReference>
<evidence type="ECO:0008006" key="4">
    <source>
        <dbReference type="Google" id="ProtNLM"/>
    </source>
</evidence>
<proteinExistence type="predicted"/>